<dbReference type="OrthoDB" id="2242464at2"/>
<dbReference type="Proteomes" id="UP000051727">
    <property type="component" value="Unassembled WGS sequence"/>
</dbReference>
<proteinExistence type="predicted"/>
<comment type="caution">
    <text evidence="1">The sequence shown here is derived from an EMBL/GenBank/DDBJ whole genome shotgun (WGS) entry which is preliminary data.</text>
</comment>
<dbReference type="RefSeq" id="WP_056990842.1">
    <property type="nucleotide sequence ID" value="NZ_JAHBBV010000008.1"/>
</dbReference>
<protein>
    <submittedName>
        <fullName evidence="1">Uncharacterized protein</fullName>
    </submittedName>
</protein>
<accession>A0A0R2G113</accession>
<organism evidence="1 2">
    <name type="scientific">Liquorilactobacillus mali</name>
    <dbReference type="NCBI Taxonomy" id="1618"/>
    <lineage>
        <taxon>Bacteria</taxon>
        <taxon>Bacillati</taxon>
        <taxon>Bacillota</taxon>
        <taxon>Bacilli</taxon>
        <taxon>Lactobacillales</taxon>
        <taxon>Lactobacillaceae</taxon>
        <taxon>Liquorilactobacillus</taxon>
    </lineage>
</organism>
<dbReference type="STRING" id="1618.IV36_GL001903"/>
<sequence>MTESVKITGVEETLAKLEQKFSKRKLAMVENQALTVAGRYMAVTVKKAVQGYADTGATVKEVTDTKPRIIGGERILKVGWEGDGSKQRWRLVHLNEFGYTRFGRTYAPRGLGKIQGAYNTGSVGAMALQAKQLRKLVE</sequence>
<reference evidence="1 2" key="1">
    <citation type="journal article" date="2015" name="Genome Announc.">
        <title>Expanding the biotechnology potential of lactobacilli through comparative genomics of 213 strains and associated genera.</title>
        <authorList>
            <person name="Sun Z."/>
            <person name="Harris H.M."/>
            <person name="McCann A."/>
            <person name="Guo C."/>
            <person name="Argimon S."/>
            <person name="Zhang W."/>
            <person name="Yang X."/>
            <person name="Jeffery I.B."/>
            <person name="Cooney J.C."/>
            <person name="Kagawa T.F."/>
            <person name="Liu W."/>
            <person name="Song Y."/>
            <person name="Salvetti E."/>
            <person name="Wrobel A."/>
            <person name="Rasinkangas P."/>
            <person name="Parkhill J."/>
            <person name="Rea M.C."/>
            <person name="O'Sullivan O."/>
            <person name="Ritari J."/>
            <person name="Douillard F.P."/>
            <person name="Paul Ross R."/>
            <person name="Yang R."/>
            <person name="Briner A.E."/>
            <person name="Felis G.E."/>
            <person name="de Vos W.M."/>
            <person name="Barrangou R."/>
            <person name="Klaenhammer T.R."/>
            <person name="Caufield P.W."/>
            <person name="Cui Y."/>
            <person name="Zhang H."/>
            <person name="O'Toole P.W."/>
        </authorList>
    </citation>
    <scope>NUCLEOTIDE SEQUENCE [LARGE SCALE GENOMIC DNA]</scope>
    <source>
        <strain evidence="1 2">ATCC 27304</strain>
    </source>
</reference>
<dbReference type="EMBL" id="JQAR01000005">
    <property type="protein sequence ID" value="KRN31098.1"/>
    <property type="molecule type" value="Genomic_DNA"/>
</dbReference>
<dbReference type="AlphaFoldDB" id="A0A0R2G113"/>
<evidence type="ECO:0000313" key="1">
    <source>
        <dbReference type="EMBL" id="KRN31098.1"/>
    </source>
</evidence>
<evidence type="ECO:0000313" key="2">
    <source>
        <dbReference type="Proteomes" id="UP000051727"/>
    </source>
</evidence>
<dbReference type="PATRIC" id="fig|1618.3.peg.1941"/>
<name>A0A0R2G113_9LACO</name>
<gene>
    <name evidence="1" type="ORF">IV36_GL001903</name>
</gene>